<organism evidence="1 2">
    <name type="scientific">Succinivibrio dextrinosolvens DSM 3072</name>
    <dbReference type="NCBI Taxonomy" id="1123324"/>
    <lineage>
        <taxon>Bacteria</taxon>
        <taxon>Pseudomonadati</taxon>
        <taxon>Pseudomonadota</taxon>
        <taxon>Gammaproteobacteria</taxon>
        <taxon>Aeromonadales</taxon>
        <taxon>Succinivibrionaceae</taxon>
        <taxon>Succinivibrio</taxon>
    </lineage>
</organism>
<dbReference type="PANTHER" id="PTHR36152:SF5">
    <property type="entry name" value="PROTEIN HCP1"/>
    <property type="match status" value="1"/>
</dbReference>
<dbReference type="NCBIfam" id="TIGR03344">
    <property type="entry name" value="VI_effect_Hcp1"/>
    <property type="match status" value="1"/>
</dbReference>
<protein>
    <submittedName>
        <fullName evidence="1">Type VI secretion system secreted protein Hcp</fullName>
    </submittedName>
</protein>
<accession>A0A1T4VPJ2</accession>
<evidence type="ECO:0000313" key="2">
    <source>
        <dbReference type="Proteomes" id="UP000242432"/>
    </source>
</evidence>
<keyword evidence="2" id="KW-1185">Reference proteome</keyword>
<dbReference type="AlphaFoldDB" id="A0A1T4VPJ2"/>
<dbReference type="PANTHER" id="PTHR36152">
    <property type="entry name" value="CYTOPLASMIC PROTEIN-RELATED"/>
    <property type="match status" value="1"/>
</dbReference>
<dbReference type="RefSeq" id="WP_078929236.1">
    <property type="nucleotide sequence ID" value="NZ_FUXX01000037.1"/>
</dbReference>
<dbReference type="SUPFAM" id="SSF141452">
    <property type="entry name" value="Hcp1-like"/>
    <property type="match status" value="1"/>
</dbReference>
<dbReference type="InterPro" id="IPR053165">
    <property type="entry name" value="HSI-I_assembly_Hcp1"/>
</dbReference>
<evidence type="ECO:0000313" key="1">
    <source>
        <dbReference type="EMBL" id="SKA66778.1"/>
    </source>
</evidence>
<dbReference type="InterPro" id="IPR008514">
    <property type="entry name" value="T6SS_Hcp"/>
</dbReference>
<gene>
    <name evidence="1" type="ORF">SAMN02745213_01869</name>
</gene>
<sequence length="175" mass="18769">MASDFYVKIDGIDGDSNDKSHGKWIEVVSFSHGAVQNVGAGRATDVSGRGAFEPFSFVHLIDKATPKIQQFCMSGQKVAKVQFQVCRAVAGKQEPVYEVTLENVKISKASIKSVVSGSNGASSMIDSFQGADGAYMPLEQVELIAGKITWKYTAIKPDNTKDGAVEATFNQVENA</sequence>
<dbReference type="InterPro" id="IPR036624">
    <property type="entry name" value="Hcp1-lik_sf"/>
</dbReference>
<dbReference type="EMBL" id="FUXX01000037">
    <property type="protein sequence ID" value="SKA66778.1"/>
    <property type="molecule type" value="Genomic_DNA"/>
</dbReference>
<dbReference type="Gene3D" id="2.30.110.20">
    <property type="entry name" value="Hcp1-like"/>
    <property type="match status" value="1"/>
</dbReference>
<proteinExistence type="predicted"/>
<name>A0A1T4VPJ2_9GAMM</name>
<reference evidence="2" key="1">
    <citation type="submission" date="2017-02" db="EMBL/GenBank/DDBJ databases">
        <authorList>
            <person name="Varghese N."/>
            <person name="Submissions S."/>
        </authorList>
    </citation>
    <scope>NUCLEOTIDE SEQUENCE [LARGE SCALE GENOMIC DNA]</scope>
    <source>
        <strain evidence="2">DSM 3072</strain>
    </source>
</reference>
<dbReference type="Proteomes" id="UP000242432">
    <property type="component" value="Unassembled WGS sequence"/>
</dbReference>
<dbReference type="Pfam" id="PF05638">
    <property type="entry name" value="T6SS_HCP"/>
    <property type="match status" value="1"/>
</dbReference>